<evidence type="ECO:0000259" key="4">
    <source>
        <dbReference type="SMART" id="SM00822"/>
    </source>
</evidence>
<evidence type="ECO:0000313" key="5">
    <source>
        <dbReference type="EMBL" id="GHJ28378.1"/>
    </source>
</evidence>
<comment type="similarity">
    <text evidence="1 3">Belongs to the short-chain dehydrogenases/reductases (SDR) family.</text>
</comment>
<dbReference type="RefSeq" id="WP_062010711.1">
    <property type="nucleotide sequence ID" value="NZ_BBON01000071.1"/>
</dbReference>
<dbReference type="PANTHER" id="PTHR44196">
    <property type="entry name" value="DEHYDROGENASE/REDUCTASE SDR FAMILY MEMBER 7B"/>
    <property type="match status" value="1"/>
</dbReference>
<dbReference type="Proteomes" id="UP001054854">
    <property type="component" value="Unassembled WGS sequence"/>
</dbReference>
<protein>
    <submittedName>
        <fullName evidence="5">Short-chain dehydrogenase</fullName>
    </submittedName>
</protein>
<evidence type="ECO:0000256" key="3">
    <source>
        <dbReference type="RuleBase" id="RU000363"/>
    </source>
</evidence>
<organism evidence="5 6">
    <name type="scientific">Streptomyces hygroscopicus</name>
    <dbReference type="NCBI Taxonomy" id="1912"/>
    <lineage>
        <taxon>Bacteria</taxon>
        <taxon>Bacillati</taxon>
        <taxon>Actinomycetota</taxon>
        <taxon>Actinomycetes</taxon>
        <taxon>Kitasatosporales</taxon>
        <taxon>Streptomycetaceae</taxon>
        <taxon>Streptomyces</taxon>
        <taxon>Streptomyces violaceusniger group</taxon>
    </lineage>
</organism>
<comment type="caution">
    <text evidence="5">The sequence shown here is derived from an EMBL/GenBank/DDBJ whole genome shotgun (WGS) entry which is preliminary data.</text>
</comment>
<dbReference type="NCBIfam" id="NF004526">
    <property type="entry name" value="PRK05872.1"/>
    <property type="match status" value="1"/>
</dbReference>
<keyword evidence="6" id="KW-1185">Reference proteome</keyword>
<sequence>MGGSPLEGRTVVVTGAARGLGAALVRDLARRGARTALLGHEKPALDEVAASLPTAALALEVDVTDDTALKSAAQEVRRCLGRPSAVVANAGVAEAGLFAASDPAVWRRVIDVNLSASALTAHTFLPDLMASRGYFLQIGSLASIGAVPMMSAYCASKAGVEAFVHALRAEVAHHGVAVGIAYLNWVDTDMIRGDDASAALRALRSHVPPPIRRVSEADVVAARLAQAVERRRTALYVPAWLRLLQVARAALPPVVMRVSRRTLPRLEAERPLRPTGLLGAGGRADEPHGKP</sequence>
<dbReference type="InterPro" id="IPR002347">
    <property type="entry name" value="SDR_fam"/>
</dbReference>
<evidence type="ECO:0000256" key="1">
    <source>
        <dbReference type="ARBA" id="ARBA00006484"/>
    </source>
</evidence>
<name>A0ABQ3TYK1_STRHY</name>
<dbReference type="InterPro" id="IPR057326">
    <property type="entry name" value="KR_dom"/>
</dbReference>
<dbReference type="SUPFAM" id="SSF51735">
    <property type="entry name" value="NAD(P)-binding Rossmann-fold domains"/>
    <property type="match status" value="1"/>
</dbReference>
<accession>A0ABQ3TYK1</accession>
<dbReference type="PRINTS" id="PR00080">
    <property type="entry name" value="SDRFAMILY"/>
</dbReference>
<keyword evidence="2" id="KW-0560">Oxidoreductase</keyword>
<dbReference type="Gene3D" id="3.40.50.720">
    <property type="entry name" value="NAD(P)-binding Rossmann-like Domain"/>
    <property type="match status" value="1"/>
</dbReference>
<feature type="domain" description="Ketoreductase" evidence="4">
    <location>
        <begin position="9"/>
        <end position="194"/>
    </location>
</feature>
<proteinExistence type="inferred from homology"/>
<dbReference type="PANTHER" id="PTHR44196:SF1">
    <property type="entry name" value="DEHYDROGENASE_REDUCTASE SDR FAMILY MEMBER 7B"/>
    <property type="match status" value="1"/>
</dbReference>
<dbReference type="PRINTS" id="PR00081">
    <property type="entry name" value="GDHRDH"/>
</dbReference>
<dbReference type="InterPro" id="IPR020904">
    <property type="entry name" value="Sc_DH/Rdtase_CS"/>
</dbReference>
<evidence type="ECO:0000256" key="2">
    <source>
        <dbReference type="ARBA" id="ARBA00023002"/>
    </source>
</evidence>
<gene>
    <name evidence="5" type="ORF">TPA0910_28110</name>
</gene>
<reference evidence="5" key="1">
    <citation type="submission" date="2024-05" db="EMBL/GenBank/DDBJ databases">
        <title>Whole genome shotgun sequence of Streptomyces hygroscopicus NBRC 113678.</title>
        <authorList>
            <person name="Komaki H."/>
            <person name="Tamura T."/>
        </authorList>
    </citation>
    <scope>NUCLEOTIDE SEQUENCE</scope>
    <source>
        <strain evidence="5">N11-34</strain>
    </source>
</reference>
<dbReference type="InterPro" id="IPR036291">
    <property type="entry name" value="NAD(P)-bd_dom_sf"/>
</dbReference>
<dbReference type="EMBL" id="BNEK01000003">
    <property type="protein sequence ID" value="GHJ28378.1"/>
    <property type="molecule type" value="Genomic_DNA"/>
</dbReference>
<dbReference type="PROSITE" id="PS00061">
    <property type="entry name" value="ADH_SHORT"/>
    <property type="match status" value="1"/>
</dbReference>
<dbReference type="CDD" id="cd05233">
    <property type="entry name" value="SDR_c"/>
    <property type="match status" value="1"/>
</dbReference>
<dbReference type="Pfam" id="PF00106">
    <property type="entry name" value="adh_short"/>
    <property type="match status" value="1"/>
</dbReference>
<dbReference type="SMART" id="SM00822">
    <property type="entry name" value="PKS_KR"/>
    <property type="match status" value="1"/>
</dbReference>
<evidence type="ECO:0000313" key="6">
    <source>
        <dbReference type="Proteomes" id="UP001054854"/>
    </source>
</evidence>